<comment type="caution">
    <text evidence="1">The sequence shown here is derived from an EMBL/GenBank/DDBJ whole genome shotgun (WGS) entry which is preliminary data.</text>
</comment>
<proteinExistence type="predicted"/>
<keyword evidence="2" id="KW-1185">Reference proteome</keyword>
<protein>
    <submittedName>
        <fullName evidence="1">Uncharacterized protein</fullName>
    </submittedName>
</protein>
<dbReference type="Gramene" id="PRQ31007">
    <property type="protein sequence ID" value="PRQ31007"/>
    <property type="gene ID" value="RchiOBHm_Chr5g0030751"/>
</dbReference>
<sequence>MCGTLDYLPHAMDEFQCCWQAVYSAVWLLQCCCLWSYWDSQPKNG</sequence>
<organism evidence="1 2">
    <name type="scientific">Rosa chinensis</name>
    <name type="common">China rose</name>
    <dbReference type="NCBI Taxonomy" id="74649"/>
    <lineage>
        <taxon>Eukaryota</taxon>
        <taxon>Viridiplantae</taxon>
        <taxon>Streptophyta</taxon>
        <taxon>Embryophyta</taxon>
        <taxon>Tracheophyta</taxon>
        <taxon>Spermatophyta</taxon>
        <taxon>Magnoliopsida</taxon>
        <taxon>eudicotyledons</taxon>
        <taxon>Gunneridae</taxon>
        <taxon>Pentapetalae</taxon>
        <taxon>rosids</taxon>
        <taxon>fabids</taxon>
        <taxon>Rosales</taxon>
        <taxon>Rosaceae</taxon>
        <taxon>Rosoideae</taxon>
        <taxon>Rosoideae incertae sedis</taxon>
        <taxon>Rosa</taxon>
    </lineage>
</organism>
<dbReference type="Proteomes" id="UP000238479">
    <property type="component" value="Chromosome 5"/>
</dbReference>
<dbReference type="AlphaFoldDB" id="A0A2P6QA17"/>
<accession>A0A2P6QA17</accession>
<reference evidence="1 2" key="1">
    <citation type="journal article" date="2018" name="Nat. Genet.">
        <title>The Rosa genome provides new insights in the design of modern roses.</title>
        <authorList>
            <person name="Bendahmane M."/>
        </authorList>
    </citation>
    <scope>NUCLEOTIDE SEQUENCE [LARGE SCALE GENOMIC DNA]</scope>
    <source>
        <strain evidence="2">cv. Old Blush</strain>
    </source>
</reference>
<name>A0A2P6QA17_ROSCH</name>
<gene>
    <name evidence="1" type="ORF">RchiOBHm_Chr5g0030751</name>
</gene>
<evidence type="ECO:0000313" key="2">
    <source>
        <dbReference type="Proteomes" id="UP000238479"/>
    </source>
</evidence>
<dbReference type="EMBL" id="PDCK01000043">
    <property type="protein sequence ID" value="PRQ31007.1"/>
    <property type="molecule type" value="Genomic_DNA"/>
</dbReference>
<evidence type="ECO:0000313" key="1">
    <source>
        <dbReference type="EMBL" id="PRQ31007.1"/>
    </source>
</evidence>